<dbReference type="AlphaFoldDB" id="A0A2C9CR89"/>
<keyword evidence="2" id="KW-1185">Reference proteome</keyword>
<dbReference type="Proteomes" id="UP000220034">
    <property type="component" value="Unassembled WGS sequence"/>
</dbReference>
<gene>
    <name evidence="1" type="ORF">SAMN06273572_102418</name>
</gene>
<proteinExistence type="predicted"/>
<reference evidence="2" key="1">
    <citation type="submission" date="2017-09" db="EMBL/GenBank/DDBJ databases">
        <authorList>
            <person name="Varghese N."/>
            <person name="Submissions S."/>
        </authorList>
    </citation>
    <scope>NUCLEOTIDE SEQUENCE [LARGE SCALE GENOMIC DNA]</scope>
    <source>
        <strain evidence="2">C7</strain>
    </source>
</reference>
<protein>
    <submittedName>
        <fullName evidence="1">Uncharacterized protein</fullName>
    </submittedName>
</protein>
<accession>A0A2C9CR89</accession>
<evidence type="ECO:0000313" key="2">
    <source>
        <dbReference type="Proteomes" id="UP000220034"/>
    </source>
</evidence>
<evidence type="ECO:0000313" key="1">
    <source>
        <dbReference type="EMBL" id="SOH93740.1"/>
    </source>
</evidence>
<sequence>MVCSNLMGPMSAVWDKPNLRYMCINVLFGEPFNKRWLLHDENFPH</sequence>
<dbReference type="EMBL" id="OCTN01000002">
    <property type="protein sequence ID" value="SOH93740.1"/>
    <property type="molecule type" value="Genomic_DNA"/>
</dbReference>
<name>A0A2C9CR89_9RHOB</name>
<organism evidence="1 2">
    <name type="scientific">Pontivivens marinum</name>
    <dbReference type="NCBI Taxonomy" id="1690039"/>
    <lineage>
        <taxon>Bacteria</taxon>
        <taxon>Pseudomonadati</taxon>
        <taxon>Pseudomonadota</taxon>
        <taxon>Alphaproteobacteria</taxon>
        <taxon>Rhodobacterales</taxon>
        <taxon>Paracoccaceae</taxon>
        <taxon>Pontivivens</taxon>
    </lineage>
</organism>